<reference evidence="2" key="1">
    <citation type="submission" date="2020-07" db="EMBL/GenBank/DDBJ databases">
        <authorList>
            <person name="Nieuwenhuis M."/>
            <person name="Van De Peppel L.J.J."/>
        </authorList>
    </citation>
    <scope>NUCLEOTIDE SEQUENCE</scope>
    <source>
        <strain evidence="2">AP01</strain>
        <tissue evidence="2">Mycelium</tissue>
    </source>
</reference>
<dbReference type="SMART" id="SM00256">
    <property type="entry name" value="FBOX"/>
    <property type="match status" value="1"/>
</dbReference>
<evidence type="ECO:0000313" key="2">
    <source>
        <dbReference type="EMBL" id="KAG5643105.1"/>
    </source>
</evidence>
<dbReference type="EMBL" id="JABCKV010000134">
    <property type="protein sequence ID" value="KAG5643105.1"/>
    <property type="molecule type" value="Genomic_DNA"/>
</dbReference>
<feature type="domain" description="F-box" evidence="1">
    <location>
        <begin position="3"/>
        <end position="49"/>
    </location>
</feature>
<evidence type="ECO:0000313" key="3">
    <source>
        <dbReference type="Proteomes" id="UP000775547"/>
    </source>
</evidence>
<evidence type="ECO:0000259" key="1">
    <source>
        <dbReference type="PROSITE" id="PS50181"/>
    </source>
</evidence>
<organism evidence="2 3">
    <name type="scientific">Asterophora parasitica</name>
    <dbReference type="NCBI Taxonomy" id="117018"/>
    <lineage>
        <taxon>Eukaryota</taxon>
        <taxon>Fungi</taxon>
        <taxon>Dikarya</taxon>
        <taxon>Basidiomycota</taxon>
        <taxon>Agaricomycotina</taxon>
        <taxon>Agaricomycetes</taxon>
        <taxon>Agaricomycetidae</taxon>
        <taxon>Agaricales</taxon>
        <taxon>Tricholomatineae</taxon>
        <taxon>Lyophyllaceae</taxon>
        <taxon>Asterophora</taxon>
    </lineage>
</organism>
<comment type="caution">
    <text evidence="2">The sequence shown here is derived from an EMBL/GenBank/DDBJ whole genome shotgun (WGS) entry which is preliminary data.</text>
</comment>
<reference evidence="2" key="2">
    <citation type="submission" date="2021-10" db="EMBL/GenBank/DDBJ databases">
        <title>Phylogenomics reveals ancestral predisposition of the termite-cultivated fungus Termitomyces towards a domesticated lifestyle.</title>
        <authorList>
            <person name="Auxier B."/>
            <person name="Grum-Grzhimaylo A."/>
            <person name="Cardenas M.E."/>
            <person name="Lodge J.D."/>
            <person name="Laessoe T."/>
            <person name="Pedersen O."/>
            <person name="Smith M.E."/>
            <person name="Kuyper T.W."/>
            <person name="Franco-Molano E.A."/>
            <person name="Baroni T.J."/>
            <person name="Aanen D.K."/>
        </authorList>
    </citation>
    <scope>NUCLEOTIDE SEQUENCE</scope>
    <source>
        <strain evidence="2">AP01</strain>
        <tissue evidence="2">Mycelium</tissue>
    </source>
</reference>
<accession>A0A9P7G9D0</accession>
<protein>
    <recommendedName>
        <fullName evidence="1">F-box domain-containing protein</fullName>
    </recommendedName>
</protein>
<name>A0A9P7G9D0_9AGAR</name>
<dbReference type="PROSITE" id="PS50181">
    <property type="entry name" value="FBOX"/>
    <property type="match status" value="1"/>
</dbReference>
<proteinExistence type="predicted"/>
<sequence length="372" mass="42562">MKPKSLLDLPTELVTRIFEYLDEPSLLRCKPVSRSILTLIEQSISLKYSIELYAANLLDNSDSPLSKSARLRLLEEHQRAWTEGPWSYRTKIPLVIGAAGSPSPLRAWELTNSTFGVAGDHNIRFVQLPSLLRGIEKHEWGLEGFDFRIRDFATDRSQDLLVLLERETIMPCLSIRTECSSPSEFAYCKNAPFTTSWNDRIYVITITSIPPYPDLMLFIHFSSLLSLVCSPTPPAYIFSWEEWGPMYTRMVPRMISDTWFCYVHGLKVVIPHDMGSDIEVWDFHQPAVRRRSGIARTSDKKLETRNVADSVSYNDVSEDGINLFYKDVVTSLPYSISTFKNPYPTYTEYMISEDCLVVVLVGVSLRFRVSKA</sequence>
<dbReference type="InterPro" id="IPR001810">
    <property type="entry name" value="F-box_dom"/>
</dbReference>
<dbReference type="AlphaFoldDB" id="A0A9P7G9D0"/>
<dbReference type="SUPFAM" id="SSF81383">
    <property type="entry name" value="F-box domain"/>
    <property type="match status" value="1"/>
</dbReference>
<dbReference type="Proteomes" id="UP000775547">
    <property type="component" value="Unassembled WGS sequence"/>
</dbReference>
<dbReference type="Gene3D" id="1.20.1280.50">
    <property type="match status" value="1"/>
</dbReference>
<dbReference type="InterPro" id="IPR036047">
    <property type="entry name" value="F-box-like_dom_sf"/>
</dbReference>
<keyword evidence="3" id="KW-1185">Reference proteome</keyword>
<dbReference type="OrthoDB" id="2745718at2759"/>
<dbReference type="Pfam" id="PF12937">
    <property type="entry name" value="F-box-like"/>
    <property type="match status" value="1"/>
</dbReference>
<gene>
    <name evidence="2" type="ORF">DXG03_001569</name>
</gene>